<dbReference type="SMART" id="SM00530">
    <property type="entry name" value="HTH_XRE"/>
    <property type="match status" value="1"/>
</dbReference>
<dbReference type="InterPro" id="IPR036286">
    <property type="entry name" value="LexA/Signal_pep-like_sf"/>
</dbReference>
<dbReference type="PROSITE" id="PS50943">
    <property type="entry name" value="HTH_CROC1"/>
    <property type="match status" value="1"/>
</dbReference>
<dbReference type="InterPro" id="IPR015927">
    <property type="entry name" value="Peptidase_S24_S26A/B/C"/>
</dbReference>
<accession>A0A6G4GWB3</accession>
<dbReference type="InterPro" id="IPR010982">
    <property type="entry name" value="Lambda_DNA-bd_dom_sf"/>
</dbReference>
<dbReference type="Gene3D" id="1.10.260.40">
    <property type="entry name" value="lambda repressor-like DNA-binding domains"/>
    <property type="match status" value="1"/>
</dbReference>
<comment type="caution">
    <text evidence="3">The sequence shown here is derived from an EMBL/GenBank/DDBJ whole genome shotgun (WGS) entry which is preliminary data.</text>
</comment>
<evidence type="ECO:0000256" key="1">
    <source>
        <dbReference type="ARBA" id="ARBA00023125"/>
    </source>
</evidence>
<reference evidence="3" key="1">
    <citation type="submission" date="2019-04" db="EMBL/GenBank/DDBJ databases">
        <title>Genome sequencing of Clostridium botulinum Groups I-IV and Clostridium butyricum.</title>
        <authorList>
            <person name="Brunt J."/>
            <person name="Van Vliet A.H.M."/>
            <person name="Stringer S.C."/>
            <person name="Carter A.T."/>
            <person name="Peck M.W."/>
        </authorList>
    </citation>
    <scope>NUCLEOTIDE SEQUENCE</scope>
    <source>
        <strain evidence="3">IFR 18/126</strain>
    </source>
</reference>
<evidence type="ECO:0000259" key="2">
    <source>
        <dbReference type="PROSITE" id="PS50943"/>
    </source>
</evidence>
<dbReference type="PANTHER" id="PTHR46558">
    <property type="entry name" value="TRACRIPTIONAL REGULATORY PROTEIN-RELATED-RELATED"/>
    <property type="match status" value="1"/>
</dbReference>
<feature type="domain" description="HTH cro/C1-type" evidence="2">
    <location>
        <begin position="8"/>
        <end position="62"/>
    </location>
</feature>
<dbReference type="EMBL" id="SXBL01000006">
    <property type="protein sequence ID" value="NFT53072.1"/>
    <property type="molecule type" value="Genomic_DNA"/>
</dbReference>
<organism evidence="3">
    <name type="scientific">Clostridium sporogenes</name>
    <dbReference type="NCBI Taxonomy" id="1509"/>
    <lineage>
        <taxon>Bacteria</taxon>
        <taxon>Bacillati</taxon>
        <taxon>Bacillota</taxon>
        <taxon>Clostridia</taxon>
        <taxon>Eubacteriales</taxon>
        <taxon>Clostridiaceae</taxon>
        <taxon>Clostridium</taxon>
    </lineage>
</organism>
<dbReference type="InterPro" id="IPR001387">
    <property type="entry name" value="Cro/C1-type_HTH"/>
</dbReference>
<dbReference type="SUPFAM" id="SSF47413">
    <property type="entry name" value="lambda repressor-like DNA-binding domains"/>
    <property type="match status" value="1"/>
</dbReference>
<dbReference type="RefSeq" id="WP_163192128.1">
    <property type="nucleotide sequence ID" value="NZ_SXBL01000006.1"/>
</dbReference>
<dbReference type="PANTHER" id="PTHR46558:SF3">
    <property type="entry name" value="TRANSCRIPTIONAL REGULATOR"/>
    <property type="match status" value="1"/>
</dbReference>
<evidence type="ECO:0000313" key="3">
    <source>
        <dbReference type="EMBL" id="NFT53072.1"/>
    </source>
</evidence>
<protein>
    <submittedName>
        <fullName evidence="3">Helix-turn-helix transcriptional regulator</fullName>
    </submittedName>
</protein>
<dbReference type="AlphaFoldDB" id="A0A6G4GWB3"/>
<proteinExistence type="predicted"/>
<dbReference type="Pfam" id="PF01381">
    <property type="entry name" value="HTH_3"/>
    <property type="match status" value="1"/>
</dbReference>
<gene>
    <name evidence="3" type="ORF">FDF24_06305</name>
</gene>
<dbReference type="SUPFAM" id="SSF51306">
    <property type="entry name" value="LexA/Signal peptidase"/>
    <property type="match status" value="1"/>
</dbReference>
<dbReference type="GO" id="GO:0003677">
    <property type="term" value="F:DNA binding"/>
    <property type="evidence" value="ECO:0007669"/>
    <property type="project" value="UniProtKB-KW"/>
</dbReference>
<dbReference type="CDD" id="cd00093">
    <property type="entry name" value="HTH_XRE"/>
    <property type="match status" value="1"/>
</dbReference>
<sequence length="224" mass="25746">MSRVSDKIKEARIKKGLTQKQLAKKLGVAENFINEVESGRKIINESLMNRISKVLGKGINDIGISFEEEVSSEPKREISINKDNKIKDVWDNAFSSIIKDVPVYNYSLDRIIDNKQLPIIGNKVQGIHQDKVLFLKIEEEDMSGFRINKGDIAFGYIHHEMENNCIFLIEHNNKRSVRQLKRLDGDKILLINNGISLRTEAVRLKDIKIIITKQIYFIINDKAL</sequence>
<name>A0A6G4GWB3_CLOSG</name>
<dbReference type="Pfam" id="PF00717">
    <property type="entry name" value="Peptidase_S24"/>
    <property type="match status" value="1"/>
</dbReference>
<keyword evidence="1" id="KW-0238">DNA-binding</keyword>